<dbReference type="AlphaFoldDB" id="Q6L3X2"/>
<evidence type="ECO:0000313" key="2">
    <source>
        <dbReference type="EMBL" id="AAT38804.1"/>
    </source>
</evidence>
<name>Q6L3X2_SOLDE</name>
<gene>
    <name evidence="2" type="ORF">SDM1_47t00014</name>
</gene>
<dbReference type="InterPro" id="IPR021929">
    <property type="entry name" value="R1A-like_N"/>
</dbReference>
<organism evidence="2">
    <name type="scientific">Solanum demissum</name>
    <name type="common">Wild potato</name>
    <dbReference type="NCBI Taxonomy" id="50514"/>
    <lineage>
        <taxon>Eukaryota</taxon>
        <taxon>Viridiplantae</taxon>
        <taxon>Streptophyta</taxon>
        <taxon>Embryophyta</taxon>
        <taxon>Tracheophyta</taxon>
        <taxon>Spermatophyta</taxon>
        <taxon>Magnoliopsida</taxon>
        <taxon>eudicotyledons</taxon>
        <taxon>Gunneridae</taxon>
        <taxon>Pentapetalae</taxon>
        <taxon>asterids</taxon>
        <taxon>lamiids</taxon>
        <taxon>Solanales</taxon>
        <taxon>Solanaceae</taxon>
        <taxon>Solanoideae</taxon>
        <taxon>Solaneae</taxon>
        <taxon>Solanum</taxon>
    </lineage>
</organism>
<dbReference type="EMBL" id="AC149267">
    <property type="protein sequence ID" value="AAT38804.1"/>
    <property type="molecule type" value="Genomic_DNA"/>
</dbReference>
<protein>
    <submittedName>
        <fullName evidence="2">Putative late blight resistance protein, identical</fullName>
    </submittedName>
</protein>
<evidence type="ECO:0000259" key="1">
    <source>
        <dbReference type="Pfam" id="PF12061"/>
    </source>
</evidence>
<feature type="domain" description="Late blight resistance protein R1A-like N-terminal" evidence="1">
    <location>
        <begin position="36"/>
        <end position="94"/>
    </location>
</feature>
<dbReference type="SUPFAM" id="SSF52047">
    <property type="entry name" value="RNI-like"/>
    <property type="match status" value="1"/>
</dbReference>
<proteinExistence type="predicted"/>
<accession>Q6L3X2</accession>
<reference evidence="2" key="1">
    <citation type="submission" date="2004-05" db="EMBL/GenBank/DDBJ databases">
        <authorList>
            <person name="Buell R."/>
            <person name="Liu J."/>
            <person name="Childs K."/>
            <person name="Zaborsky J."/>
            <person name="Tallon L."/>
            <person name="Wirtz U."/>
            <person name="Wei F."/>
            <person name="Kuang H."/>
            <person name="Zhang P."/>
            <person name="Marano M."/>
            <person name="Baker B."/>
        </authorList>
    </citation>
    <scope>NUCLEOTIDE SEQUENCE</scope>
</reference>
<reference evidence="2" key="2">
    <citation type="submission" date="2006-08" db="EMBL/GenBank/DDBJ databases">
        <authorList>
            <person name="Childs K."/>
        </authorList>
    </citation>
    <scope>NUCLEOTIDE SEQUENCE</scope>
</reference>
<sequence length="231" mass="27070">MIEIWKIQCLREPYDCPDPFLYKTLYVYDSFGYWNEVIWKTKQEFRAEYSFPNTSLAANKVDDVSPKFVMEVIDVFVENLNVLVKINDPYSWPLDQSTKAVCSHKQHAHLAFTEMDNLVEWSASCSLVGSVLFKSYDPNFTRRLLSSHAFAVSHILLNFKFLKVLDLEHQVVIDFIPTELPYLRYFSALIDQNSIPSSISNLWNLETLILKRRLTVTHGINEPFLKVRWHI</sequence>
<dbReference type="Pfam" id="PF12061">
    <property type="entry name" value="NB-LRR"/>
    <property type="match status" value="1"/>
</dbReference>